<proteinExistence type="predicted"/>
<comment type="caution">
    <text evidence="1">The sequence shown here is derived from an EMBL/GenBank/DDBJ whole genome shotgun (WGS) entry which is preliminary data.</text>
</comment>
<protein>
    <submittedName>
        <fullName evidence="1">Uncharacterized protein</fullName>
    </submittedName>
</protein>
<dbReference type="EMBL" id="DTGD01000158">
    <property type="protein sequence ID" value="HGB36106.1"/>
    <property type="molecule type" value="Genomic_DNA"/>
</dbReference>
<accession>A0A7V3KNS2</accession>
<reference evidence="1" key="1">
    <citation type="journal article" date="2020" name="mSystems">
        <title>Genome- and Community-Level Interaction Insights into Carbon Utilization and Element Cycling Functions of Hydrothermarchaeota in Hydrothermal Sediment.</title>
        <authorList>
            <person name="Zhou Z."/>
            <person name="Liu Y."/>
            <person name="Xu W."/>
            <person name="Pan J."/>
            <person name="Luo Z.H."/>
            <person name="Li M."/>
        </authorList>
    </citation>
    <scope>NUCLEOTIDE SEQUENCE [LARGE SCALE GENOMIC DNA]</scope>
    <source>
        <strain evidence="1">SpSt-754</strain>
    </source>
</reference>
<gene>
    <name evidence="1" type="ORF">ENV38_04300</name>
</gene>
<evidence type="ECO:0000313" key="1">
    <source>
        <dbReference type="EMBL" id="HGB36106.1"/>
    </source>
</evidence>
<organism evidence="1">
    <name type="scientific">candidate division WOR-3 bacterium</name>
    <dbReference type="NCBI Taxonomy" id="2052148"/>
    <lineage>
        <taxon>Bacteria</taxon>
        <taxon>Bacteria division WOR-3</taxon>
    </lineage>
</organism>
<sequence>MYLTALTHRDELFELTMRWLNDDLRGDDVKTITRIFLYESIISAYVIKNKMFGILGRMFEAPLEIERIREKNILRERLIQYLPYRTARIEELVGQYRENPEFFFPRLPIDAVLFLAKGTKLVAIGRTKRLSRIAEKVSFRLIDTLFQEIKAEAKRYAEKRAAQIGVPLTSLISSPEDMRKDFFEAEMAIARRFRDRTMTFTSAALTVNDIIGFKIIGEEEELDLVSARIGEQPGITVVETERHSGNYNAINILIDVGLPDLEELIKELRNVDWSMATKRGFDLEEAYNGLPSYLEEGERTIRMEIILTTYPELMESEFGRSLHEERILHMRERSEYSGLIAQNAAYLIEYLLTLAIAPVLHISELPIKMYGRYLPETVSAAKNSLLKTDINGSLLNVFCIAPNCPDRFCFLI</sequence>
<dbReference type="AlphaFoldDB" id="A0A7V3KNS2"/>
<name>A0A7V3KNS2_UNCW3</name>